<reference evidence="1 2" key="1">
    <citation type="submission" date="2021-01" db="EMBL/GenBank/DDBJ databases">
        <title>Isolation and description of Catonella massiliensis sp. nov., a novel Catonella species, isolated from a stable periodontitis subject.</title>
        <authorList>
            <person name="Antezack A."/>
            <person name="Boxberger M."/>
            <person name="La Scola B."/>
            <person name="Monnet-Corti V."/>
        </authorList>
    </citation>
    <scope>NUCLEOTIDE SEQUENCE [LARGE SCALE GENOMIC DNA]</scope>
    <source>
        <strain evidence="1 2">Marseille-Q4567</strain>
    </source>
</reference>
<gene>
    <name evidence="1" type="ORF">JJN12_09800</name>
</gene>
<proteinExistence type="predicted"/>
<comment type="caution">
    <text evidence="1">The sequence shown here is derived from an EMBL/GenBank/DDBJ whole genome shotgun (WGS) entry which is preliminary data.</text>
</comment>
<dbReference type="EMBL" id="JAEPRJ010000001">
    <property type="protein sequence ID" value="MBK5898063.1"/>
    <property type="molecule type" value="Genomic_DNA"/>
</dbReference>
<keyword evidence="2" id="KW-1185">Reference proteome</keyword>
<accession>A0ABS1J1P4</accession>
<sequence>MLAHPILLQKKYARIVVAYAKERNKTVEEALDYFYHSIVYTLMSQGISDMHCMSDAYLVEELILRETAPPHNLRKE</sequence>
<organism evidence="1 2">
    <name type="scientific">Catonella massiliensis</name>
    <dbReference type="NCBI Taxonomy" id="2799636"/>
    <lineage>
        <taxon>Bacteria</taxon>
        <taxon>Bacillati</taxon>
        <taxon>Bacillota</taxon>
        <taxon>Clostridia</taxon>
        <taxon>Lachnospirales</taxon>
        <taxon>Lachnospiraceae</taxon>
        <taxon>Catonella</taxon>
    </lineage>
</organism>
<evidence type="ECO:0000313" key="1">
    <source>
        <dbReference type="EMBL" id="MBK5898063.1"/>
    </source>
</evidence>
<dbReference type="Proteomes" id="UP000604730">
    <property type="component" value="Unassembled WGS sequence"/>
</dbReference>
<evidence type="ECO:0000313" key="2">
    <source>
        <dbReference type="Proteomes" id="UP000604730"/>
    </source>
</evidence>
<name>A0ABS1J1P4_9FIRM</name>
<protein>
    <submittedName>
        <fullName evidence="1">DUF3791 domain-containing protein</fullName>
    </submittedName>
</protein>
<dbReference type="RefSeq" id="WP_208429506.1">
    <property type="nucleotide sequence ID" value="NZ_JAEPRJ010000001.1"/>
</dbReference>